<dbReference type="InterPro" id="IPR035649">
    <property type="entry name" value="EFG_V"/>
</dbReference>
<dbReference type="InterPro" id="IPR000795">
    <property type="entry name" value="T_Tr_GTP-bd_dom"/>
</dbReference>
<dbReference type="InterPro" id="IPR014721">
    <property type="entry name" value="Ribsml_uS5_D2-typ_fold_subgr"/>
</dbReference>
<dbReference type="CDD" id="cd03713">
    <property type="entry name" value="EFG_mtEFG_C"/>
    <property type="match status" value="1"/>
</dbReference>
<dbReference type="CDD" id="cd01886">
    <property type="entry name" value="EF-G"/>
    <property type="match status" value="1"/>
</dbReference>
<dbReference type="InterPro" id="IPR020568">
    <property type="entry name" value="Ribosomal_Su5_D2-typ_SF"/>
</dbReference>
<dbReference type="NCBIfam" id="TIGR00231">
    <property type="entry name" value="small_GTP"/>
    <property type="match status" value="1"/>
</dbReference>
<dbReference type="HOGENOM" id="CLU_026572_1_0_1"/>
<dbReference type="Pfam" id="PF00679">
    <property type="entry name" value="EFG_C"/>
    <property type="match status" value="1"/>
</dbReference>
<feature type="compositionally biased region" description="Basic and acidic residues" evidence="8">
    <location>
        <begin position="456"/>
        <end position="467"/>
    </location>
</feature>
<feature type="binding site" evidence="7">
    <location>
        <begin position="771"/>
        <end position="774"/>
    </location>
    <ligand>
        <name>GTP</name>
        <dbReference type="ChEBI" id="CHEBI:37565"/>
    </ligand>
</feature>
<dbReference type="Gene3D" id="3.40.50.300">
    <property type="entry name" value="P-loop containing nucleotide triphosphate hydrolases"/>
    <property type="match status" value="1"/>
</dbReference>
<dbReference type="InterPro" id="IPR004161">
    <property type="entry name" value="EFTu-like_2"/>
</dbReference>
<reference evidence="10" key="2">
    <citation type="submission" date="2025-08" db="UniProtKB">
        <authorList>
            <consortium name="Ensembl"/>
        </authorList>
    </citation>
    <scope>IDENTIFICATION</scope>
    <source>
        <strain evidence="10">Glennie</strain>
    </source>
</reference>
<keyword evidence="3 7" id="KW-0648">Protein biosynthesis</keyword>
<name>F7FXV8_ORNAN</name>
<dbReference type="GeneTree" id="ENSGT00550000074890"/>
<dbReference type="InterPro" id="IPR005517">
    <property type="entry name" value="Transl_elong_EFG/EF2_IV"/>
</dbReference>
<dbReference type="InterPro" id="IPR009000">
    <property type="entry name" value="Transl_B-barrel_sf"/>
</dbReference>
<feature type="binding site" evidence="7">
    <location>
        <begin position="653"/>
        <end position="660"/>
    </location>
    <ligand>
        <name>GTP</name>
        <dbReference type="ChEBI" id="CHEBI:37565"/>
    </ligand>
</feature>
<dbReference type="PROSITE" id="PS00301">
    <property type="entry name" value="G_TR_1"/>
    <property type="match status" value="1"/>
</dbReference>
<dbReference type="FunFam" id="3.30.70.240:FF:000008">
    <property type="entry name" value="Ribosome-releasing factor 2, mitochondrial"/>
    <property type="match status" value="1"/>
</dbReference>
<evidence type="ECO:0000256" key="4">
    <source>
        <dbReference type="ARBA" id="ARBA00023128"/>
    </source>
</evidence>
<dbReference type="Bgee" id="ENSOANG00000015776">
    <property type="expression patterns" value="Expressed in testis and 8 other cell types or tissues"/>
</dbReference>
<dbReference type="InterPro" id="IPR027417">
    <property type="entry name" value="P-loop_NTPase"/>
</dbReference>
<dbReference type="InParanoid" id="F7FXV8"/>
<dbReference type="Ensembl" id="ENSOANT00000024869.3">
    <property type="protein sequence ID" value="ENSOANP00000024865.2"/>
    <property type="gene ID" value="ENSOANG00000015776.4"/>
</dbReference>
<feature type="compositionally biased region" description="Polar residues" evidence="8">
    <location>
        <begin position="560"/>
        <end position="579"/>
    </location>
</feature>
<feature type="compositionally biased region" description="Basic residues" evidence="8">
    <location>
        <begin position="330"/>
        <end position="341"/>
    </location>
</feature>
<protein>
    <recommendedName>
        <fullName evidence="7">Ribosome-releasing factor 2, mitochondrial</fullName>
        <shortName evidence="7">RRF2mt</shortName>
    </recommendedName>
    <alternativeName>
        <fullName evidence="7">Elongation factor G 2, mitochondrial</fullName>
        <shortName evidence="7">EF-G2mt</shortName>
        <shortName evidence="7">mEF-G 2</shortName>
    </alternativeName>
</protein>
<keyword evidence="4 7" id="KW-0496">Mitochondrion</keyword>
<dbReference type="PANTHER" id="PTHR43261:SF1">
    <property type="entry name" value="RIBOSOME-RELEASING FACTOR 2, MITOCHONDRIAL"/>
    <property type="match status" value="1"/>
</dbReference>
<dbReference type="SUPFAM" id="SSF52540">
    <property type="entry name" value="P-loop containing nucleoside triphosphate hydrolases"/>
    <property type="match status" value="1"/>
</dbReference>
<dbReference type="FunFam" id="3.30.70.870:FF:000005">
    <property type="entry name" value="Ribosome-releasing factor 2, mitochondrial"/>
    <property type="match status" value="1"/>
</dbReference>
<dbReference type="SUPFAM" id="SSF50447">
    <property type="entry name" value="Translation proteins"/>
    <property type="match status" value="1"/>
</dbReference>
<dbReference type="InterPro" id="IPR031157">
    <property type="entry name" value="G_TR_CS"/>
</dbReference>
<dbReference type="Pfam" id="PF03144">
    <property type="entry name" value="GTP_EFTU_D2"/>
    <property type="match status" value="1"/>
</dbReference>
<organism evidence="10 11">
    <name type="scientific">Ornithorhynchus anatinus</name>
    <name type="common">Duckbill platypus</name>
    <dbReference type="NCBI Taxonomy" id="9258"/>
    <lineage>
        <taxon>Eukaryota</taxon>
        <taxon>Metazoa</taxon>
        <taxon>Chordata</taxon>
        <taxon>Craniata</taxon>
        <taxon>Vertebrata</taxon>
        <taxon>Euteleostomi</taxon>
        <taxon>Mammalia</taxon>
        <taxon>Monotremata</taxon>
        <taxon>Ornithorhynchidae</taxon>
        <taxon>Ornithorhynchus</taxon>
    </lineage>
</organism>
<dbReference type="GO" id="GO:0005759">
    <property type="term" value="C:mitochondrial matrix"/>
    <property type="evidence" value="ECO:0007669"/>
    <property type="project" value="UniProtKB-ARBA"/>
</dbReference>
<feature type="compositionally biased region" description="Basic and acidic residues" evidence="8">
    <location>
        <begin position="507"/>
        <end position="517"/>
    </location>
</feature>
<sequence>MAFPVDLLDNCSHEELESSAEDYLSDLRCRDPHNPECLSLLNISIPISLSTVGFVPLYGGDQTHKILALFAPEDSLTAVALYLADQWWAIDDIIRTSVTSREGLQQVNSLGERVVLYVLNRIIYRKQEMDRNEIPFLCHNSTDFAKILWKKGEAVGFYSVKPTGSKCTSFLTQSYQLPVLDTMFVRKKHRGRDLGLLMLEDFVDSFTDDMLGLRYPLSSFMCTACKQYFEKYPGDYDLLWEIEGAGHWYQRTSITNALQRETLKITEASQNETNEECVTAATPAYELGSGDNQPSEMQLTVDYLKGKDALLAHASTSRVSDVTPVSTRTRSSHLKRPKIGKKFQDSEPSTPQDEDENVPQTSSAASVSRLESNTYTSESSEEVIEEPEENVIEFEEETDDREQSDLETQGLCTSLPEKQDDKGESELEPVNGELTEDTIKSTLVTEEEAAGDVLDEETKLQPDHPNEESVTLLVPIIVESSKSPEDLAQDKGVRVPDAEMLVEENIVDEKESPEEKFSVAPRKKAPSEGADVTAALPNEEPSDNGLSNSVVTEASEESISENLSPNTTSSLEDQGYSDSGSTTMSAILKECVVKDLKLCSLRTSFIDHWRRRAIITPKLVLQHYSSLPGDDVKSLRSIINPPISKIRNIGIMAHIDAGKTTTTERILYYSGYTRSLGDVDEGDTVTDFMAQERERGITIQSAAVTFDWKGYRVNLIDTPGHVDFTLEVERSLRVLDGAVAVFDASAGVEAQTLTVWKQADKHHIPRICFLNKMDKTGASFTYAIESIREKLKAKPLLLQLPIGEAKSFVGLVDVVTKEKVIWKPTTDSDDGKHFKRELLSETNDPELLKEASDARNALIEQIADLDDEFAELVLGEFSENFDLLSAEKLQAAVRRVTLARTAVPVLCGSSLRNKGVQPLLDAVTMYLPSPDERSHEFLQWYEDDLCALAFKVLHDKQRGPLVFLRIYSGTIKPQSAIHNVNRNCTERISRLLLPFADQQIEIPSLPAGNIALTVGLKQTATGDTIVSSKASALAAVRRAGRDLRKSPRQSGEAESLLLAGVEVPDPVFFCTVEPPSMAKQPDLDHALNCLQREDPSLKVRLDPDSGQTILCGMGELHIEIIIDRIKREYGLETYVGPLQIAYRETILNSVRASDTLDRTLGDKKHLVTVELEVRPLASEESGLIPVIEYAKIISEELLNDLQEPVESGIHSACLQGPLLGFPIQDVAVTVHSVTLHPGTSSTMISACASRCLHKALKKADKQVLEPLMNLEVTVPGDYLSSVLADLAQRRGTVQEIQSRQDNKVVSGSVPLAEMRGYSTALRSLTSGSATFALELSNYQAMNLQDQTTLLNRRSGLS</sequence>
<evidence type="ECO:0000313" key="10">
    <source>
        <dbReference type="Ensembl" id="ENSOANP00000024865.2"/>
    </source>
</evidence>
<comment type="similarity">
    <text evidence="7">Belongs to the TRAFAC class translation factor GTPase superfamily. Classic translation factor GTPase family. EF-G/EF-2 subfamily.</text>
</comment>
<dbReference type="GO" id="GO:0005525">
    <property type="term" value="F:GTP binding"/>
    <property type="evidence" value="ECO:0007669"/>
    <property type="project" value="UniProtKB-UniRule"/>
</dbReference>
<dbReference type="Pfam" id="PF14492">
    <property type="entry name" value="EFG_III"/>
    <property type="match status" value="1"/>
</dbReference>
<comment type="subcellular location">
    <subcellularLocation>
        <location evidence="7">Mitochondrion</location>
    </subcellularLocation>
</comment>
<dbReference type="CDD" id="cd16262">
    <property type="entry name" value="EFG_III"/>
    <property type="match status" value="1"/>
</dbReference>
<dbReference type="FunFam" id="3.40.50.300:FF:000514">
    <property type="entry name" value="Ribosome-releasing factor 2, mitochondrial"/>
    <property type="match status" value="1"/>
</dbReference>
<dbReference type="CDD" id="cd01693">
    <property type="entry name" value="mtEFG2_like_IV"/>
    <property type="match status" value="1"/>
</dbReference>
<feature type="region of interest" description="Disordered" evidence="8">
    <location>
        <begin position="315"/>
        <end position="468"/>
    </location>
</feature>
<dbReference type="InterPro" id="IPR009022">
    <property type="entry name" value="EFG_III"/>
</dbReference>
<dbReference type="InterPro" id="IPR035647">
    <property type="entry name" value="EFG_III/V"/>
</dbReference>
<dbReference type="GO" id="GO:0032543">
    <property type="term" value="P:mitochondrial translation"/>
    <property type="evidence" value="ECO:0000318"/>
    <property type="project" value="GO_Central"/>
</dbReference>
<dbReference type="FunCoup" id="F7FXV8">
    <property type="interactions" value="685"/>
</dbReference>
<feature type="compositionally biased region" description="Acidic residues" evidence="8">
    <location>
        <begin position="445"/>
        <end position="455"/>
    </location>
</feature>
<dbReference type="InterPro" id="IPR041095">
    <property type="entry name" value="EFG_II"/>
</dbReference>
<dbReference type="Gene3D" id="3.30.70.240">
    <property type="match status" value="1"/>
</dbReference>
<dbReference type="Gene3D" id="2.40.30.10">
    <property type="entry name" value="Translation factors"/>
    <property type="match status" value="1"/>
</dbReference>
<dbReference type="Proteomes" id="UP000002279">
    <property type="component" value="Chromosome 1"/>
</dbReference>
<dbReference type="PANTHER" id="PTHR43261">
    <property type="entry name" value="TRANSLATION ELONGATION FACTOR G-RELATED"/>
    <property type="match status" value="1"/>
</dbReference>
<feature type="compositionally biased region" description="Acidic residues" evidence="8">
    <location>
        <begin position="379"/>
        <end position="402"/>
    </location>
</feature>
<dbReference type="SUPFAM" id="SSF54211">
    <property type="entry name" value="Ribosomal protein S5 domain 2-like"/>
    <property type="match status" value="1"/>
</dbReference>
<dbReference type="Pfam" id="PF00009">
    <property type="entry name" value="GTP_EFTU"/>
    <property type="match status" value="1"/>
</dbReference>
<dbReference type="SUPFAM" id="SSF54980">
    <property type="entry name" value="EF-G C-terminal domain-like"/>
    <property type="match status" value="2"/>
</dbReference>
<keyword evidence="11" id="KW-1185">Reference proteome</keyword>
<reference evidence="10" key="3">
    <citation type="submission" date="2025-09" db="UniProtKB">
        <authorList>
            <consortium name="Ensembl"/>
        </authorList>
    </citation>
    <scope>IDENTIFICATION</scope>
    <source>
        <strain evidence="10">Glennie</strain>
    </source>
</reference>
<feature type="compositionally biased region" description="Polar residues" evidence="8">
    <location>
        <begin position="358"/>
        <end position="370"/>
    </location>
</feature>
<keyword evidence="1 7" id="KW-0547">Nucleotide-binding</keyword>
<evidence type="ECO:0000256" key="8">
    <source>
        <dbReference type="SAM" id="MobiDB-lite"/>
    </source>
</evidence>
<keyword evidence="5 7" id="KW-0342">GTP-binding</keyword>
<evidence type="ECO:0000313" key="11">
    <source>
        <dbReference type="Proteomes" id="UP000002279"/>
    </source>
</evidence>
<evidence type="ECO:0000256" key="1">
    <source>
        <dbReference type="ARBA" id="ARBA00022741"/>
    </source>
</evidence>
<dbReference type="PRINTS" id="PR00315">
    <property type="entry name" value="ELONGATNFCT"/>
</dbReference>
<evidence type="ECO:0000256" key="2">
    <source>
        <dbReference type="ARBA" id="ARBA00022801"/>
    </source>
</evidence>
<evidence type="ECO:0000256" key="6">
    <source>
        <dbReference type="ARBA" id="ARBA00049117"/>
    </source>
</evidence>
<evidence type="ECO:0000256" key="5">
    <source>
        <dbReference type="ARBA" id="ARBA00023134"/>
    </source>
</evidence>
<dbReference type="SMART" id="SM00889">
    <property type="entry name" value="EFG_IV"/>
    <property type="match status" value="1"/>
</dbReference>
<dbReference type="InterPro" id="IPR005225">
    <property type="entry name" value="Small_GTP-bd"/>
</dbReference>
<dbReference type="Gene3D" id="3.30.230.10">
    <property type="match status" value="1"/>
</dbReference>
<dbReference type="PROSITE" id="PS51722">
    <property type="entry name" value="G_TR_2"/>
    <property type="match status" value="1"/>
</dbReference>
<dbReference type="GO" id="GO:0032790">
    <property type="term" value="P:ribosome disassembly"/>
    <property type="evidence" value="ECO:0000318"/>
    <property type="project" value="GO_Central"/>
</dbReference>
<dbReference type="Gene3D" id="3.30.70.870">
    <property type="entry name" value="Elongation Factor G (Translational Gtpase), domain 3"/>
    <property type="match status" value="1"/>
</dbReference>
<evidence type="ECO:0000256" key="3">
    <source>
        <dbReference type="ARBA" id="ARBA00022917"/>
    </source>
</evidence>
<dbReference type="HAMAP" id="MF_03059">
    <property type="entry name" value="mEF_G_2"/>
    <property type="match status" value="1"/>
</dbReference>
<feature type="region of interest" description="Disordered" evidence="8">
    <location>
        <begin position="507"/>
        <end position="579"/>
    </location>
</feature>
<feature type="compositionally biased region" description="Polar residues" evidence="8">
    <location>
        <begin position="315"/>
        <end position="329"/>
    </location>
</feature>
<comment type="catalytic activity">
    <reaction evidence="6">
        <text>GTP + H2O = GDP + phosphate + H(+)</text>
        <dbReference type="Rhea" id="RHEA:19669"/>
        <dbReference type="ChEBI" id="CHEBI:15377"/>
        <dbReference type="ChEBI" id="CHEBI:15378"/>
        <dbReference type="ChEBI" id="CHEBI:37565"/>
        <dbReference type="ChEBI" id="CHEBI:43474"/>
        <dbReference type="ChEBI" id="CHEBI:58189"/>
    </reaction>
    <physiologicalReaction direction="left-to-right" evidence="6">
        <dbReference type="Rhea" id="RHEA:19670"/>
    </physiologicalReaction>
</comment>
<dbReference type="InterPro" id="IPR030851">
    <property type="entry name" value="EFG2"/>
</dbReference>
<dbReference type="Pfam" id="PF03764">
    <property type="entry name" value="EFG_IV"/>
    <property type="match status" value="1"/>
</dbReference>
<reference evidence="10 11" key="1">
    <citation type="journal article" date="2008" name="Nature">
        <title>Genome analysis of the platypus reveals unique signatures of evolution.</title>
        <authorList>
            <person name="Warren W.C."/>
            <person name="Hillier L.W."/>
            <person name="Marshall Graves J.A."/>
            <person name="Birney E."/>
            <person name="Ponting C.P."/>
            <person name="Grutzner F."/>
            <person name="Belov K."/>
            <person name="Miller W."/>
            <person name="Clarke L."/>
            <person name="Chinwalla A.T."/>
            <person name="Yang S.P."/>
            <person name="Heger A."/>
            <person name="Locke D.P."/>
            <person name="Miethke P."/>
            <person name="Waters P.D."/>
            <person name="Veyrunes F."/>
            <person name="Fulton L."/>
            <person name="Fulton B."/>
            <person name="Graves T."/>
            <person name="Wallis J."/>
            <person name="Puente X.S."/>
            <person name="Lopez-Otin C."/>
            <person name="Ordonez G.R."/>
            <person name="Eichler E.E."/>
            <person name="Chen L."/>
            <person name="Cheng Z."/>
            <person name="Deakin J.E."/>
            <person name="Alsop A."/>
            <person name="Thompson K."/>
            <person name="Kirby P."/>
            <person name="Papenfuss A.T."/>
            <person name="Wakefield M.J."/>
            <person name="Olender T."/>
            <person name="Lancet D."/>
            <person name="Huttley G.A."/>
            <person name="Smit A.F."/>
            <person name="Pask A."/>
            <person name="Temple-Smith P."/>
            <person name="Batzer M.A."/>
            <person name="Walker J.A."/>
            <person name="Konkel M.K."/>
            <person name="Harris R.S."/>
            <person name="Whittington C.M."/>
            <person name="Wong E.S."/>
            <person name="Gemmell N.J."/>
            <person name="Buschiazzo E."/>
            <person name="Vargas Jentzsch I.M."/>
            <person name="Merkel A."/>
            <person name="Schmitz J."/>
            <person name="Zemann A."/>
            <person name="Churakov G."/>
            <person name="Kriegs J.O."/>
            <person name="Brosius J."/>
            <person name="Murchison E.P."/>
            <person name="Sachidanandam R."/>
            <person name="Smith C."/>
            <person name="Hannon G.J."/>
            <person name="Tsend-Ayush E."/>
            <person name="McMillan D."/>
            <person name="Attenborough R."/>
            <person name="Rens W."/>
            <person name="Ferguson-Smith M."/>
            <person name="Lefevre C.M."/>
            <person name="Sharp J.A."/>
            <person name="Nicholas K.R."/>
            <person name="Ray D.A."/>
            <person name="Kube M."/>
            <person name="Reinhardt R."/>
            <person name="Pringle T.H."/>
            <person name="Taylor J."/>
            <person name="Jones R.C."/>
            <person name="Nixon B."/>
            <person name="Dacheux J.L."/>
            <person name="Niwa H."/>
            <person name="Sekita Y."/>
            <person name="Huang X."/>
            <person name="Stark A."/>
            <person name="Kheradpour P."/>
            <person name="Kellis M."/>
            <person name="Flicek P."/>
            <person name="Chen Y."/>
            <person name="Webber C."/>
            <person name="Hardison R."/>
            <person name="Nelson J."/>
            <person name="Hallsworth-Pepin K."/>
            <person name="Delehaunty K."/>
            <person name="Markovic C."/>
            <person name="Minx P."/>
            <person name="Feng Y."/>
            <person name="Kremitzki C."/>
            <person name="Mitreva M."/>
            <person name="Glasscock J."/>
            <person name="Wylie T."/>
            <person name="Wohldmann P."/>
            <person name="Thiru P."/>
            <person name="Nhan M.N."/>
            <person name="Pohl C.S."/>
            <person name="Smith S.M."/>
            <person name="Hou S."/>
            <person name="Nefedov M."/>
            <person name="de Jong P.J."/>
            <person name="Renfree M.B."/>
            <person name="Mardis E.R."/>
            <person name="Wilson R.K."/>
        </authorList>
    </citation>
    <scope>NUCLEOTIDE SEQUENCE [LARGE SCALE GENOMIC DNA]</scope>
    <source>
        <strain evidence="10 11">Glennie</strain>
    </source>
</reference>
<accession>F7FXV8</accession>
<dbReference type="FunFam" id="2.40.30.10:FF:000053">
    <property type="entry name" value="Ribosome-releasing factor 2, mitochondrial"/>
    <property type="match status" value="1"/>
</dbReference>
<dbReference type="GO" id="GO:0003924">
    <property type="term" value="F:GTPase activity"/>
    <property type="evidence" value="ECO:0000318"/>
    <property type="project" value="GO_Central"/>
</dbReference>
<gene>
    <name evidence="7 10" type="primary">GFM2</name>
    <name evidence="7" type="synonym">EFG2</name>
</gene>
<evidence type="ECO:0000259" key="9">
    <source>
        <dbReference type="PROSITE" id="PS51722"/>
    </source>
</evidence>
<dbReference type="InterPro" id="IPR000640">
    <property type="entry name" value="EFG_V-like"/>
</dbReference>
<evidence type="ECO:0000256" key="7">
    <source>
        <dbReference type="HAMAP-Rule" id="MF_03059"/>
    </source>
</evidence>
<keyword evidence="2" id="KW-0378">Hydrolase</keyword>
<feature type="domain" description="Tr-type G" evidence="9">
    <location>
        <begin position="644"/>
        <end position="931"/>
    </location>
</feature>
<feature type="binding site" evidence="7">
    <location>
        <begin position="717"/>
        <end position="721"/>
    </location>
    <ligand>
        <name>GTP</name>
        <dbReference type="ChEBI" id="CHEBI:37565"/>
    </ligand>
</feature>
<dbReference type="CDD" id="cd04092">
    <property type="entry name" value="mtEFG2_II_like"/>
    <property type="match status" value="1"/>
</dbReference>
<comment type="function">
    <text evidence="7">Mitochondrial GTPase that mediates the disassembly of ribosomes from messenger RNA at the termination of mitochondrial protein biosynthesis. Acts in collaboration with MRRF. GTP hydrolysis follows the ribosome disassembly and probably occurs on the ribosome large subunit. Not involved in the GTP-dependent ribosomal translocation step during translation elongation.</text>
</comment>
<dbReference type="SMART" id="SM00838">
    <property type="entry name" value="EFG_C"/>
    <property type="match status" value="1"/>
</dbReference>
<proteinExistence type="inferred from homology"/>
<dbReference type="FunFam" id="3.30.230.10:FF:000033">
    <property type="entry name" value="Ribosome-releasing factor 2, mitochondrial"/>
    <property type="match status" value="1"/>
</dbReference>